<keyword evidence="8" id="KW-0547">Nucleotide-binding</keyword>
<dbReference type="InterPro" id="IPR023214">
    <property type="entry name" value="HAD_sf"/>
</dbReference>
<dbReference type="SUPFAM" id="SSF81665">
    <property type="entry name" value="Calcium ATPase, transmembrane domain M"/>
    <property type="match status" value="1"/>
</dbReference>
<dbReference type="Proteomes" id="UP000325113">
    <property type="component" value="Unassembled WGS sequence"/>
</dbReference>
<dbReference type="NCBIfam" id="TIGR01494">
    <property type="entry name" value="ATPase_P-type"/>
    <property type="match status" value="2"/>
</dbReference>
<feature type="transmembrane region" description="Helical" evidence="17">
    <location>
        <begin position="681"/>
        <end position="704"/>
    </location>
</feature>
<dbReference type="InterPro" id="IPR044492">
    <property type="entry name" value="P_typ_ATPase_HD_dom"/>
</dbReference>
<dbReference type="Gene3D" id="3.40.1110.10">
    <property type="entry name" value="Calcium-transporting ATPase, cytoplasmic domain N"/>
    <property type="match status" value="2"/>
</dbReference>
<feature type="region of interest" description="Disordered" evidence="16">
    <location>
        <begin position="1438"/>
        <end position="1469"/>
    </location>
</feature>
<dbReference type="SUPFAM" id="SSF55008">
    <property type="entry name" value="HMA, heavy metal-associated domain"/>
    <property type="match status" value="2"/>
</dbReference>
<dbReference type="SFLD" id="SFLDF00027">
    <property type="entry name" value="p-type_atpase"/>
    <property type="match status" value="1"/>
</dbReference>
<feature type="region of interest" description="Disordered" evidence="16">
    <location>
        <begin position="484"/>
        <end position="513"/>
    </location>
</feature>
<keyword evidence="15 17" id="KW-0472">Membrane</keyword>
<dbReference type="GO" id="GO:0055070">
    <property type="term" value="P:copper ion homeostasis"/>
    <property type="evidence" value="ECO:0007669"/>
    <property type="project" value="TreeGrafter"/>
</dbReference>
<dbReference type="GO" id="GO:0016887">
    <property type="term" value="F:ATP hydrolysis activity"/>
    <property type="evidence" value="ECO:0007669"/>
    <property type="project" value="InterPro"/>
</dbReference>
<dbReference type="EC" id="7.2.2.8" evidence="3"/>
<feature type="domain" description="HMA" evidence="18">
    <location>
        <begin position="5"/>
        <end position="72"/>
    </location>
</feature>
<dbReference type="PANTHER" id="PTHR43520">
    <property type="entry name" value="ATP7, ISOFORM B"/>
    <property type="match status" value="1"/>
</dbReference>
<dbReference type="InterPro" id="IPR023299">
    <property type="entry name" value="ATPase_P-typ_cyto_dom_N"/>
</dbReference>
<dbReference type="InterPro" id="IPR023298">
    <property type="entry name" value="ATPase_P-typ_TM_dom_sf"/>
</dbReference>
<evidence type="ECO:0000256" key="15">
    <source>
        <dbReference type="ARBA" id="ARBA00023136"/>
    </source>
</evidence>
<evidence type="ECO:0000256" key="10">
    <source>
        <dbReference type="ARBA" id="ARBA00022840"/>
    </source>
</evidence>
<proteinExistence type="inferred from homology"/>
<comment type="similarity">
    <text evidence="2">Belongs to the cation transport ATPase (P-type) (TC 3.A.3) family. Type IB subfamily.</text>
</comment>
<evidence type="ECO:0000256" key="8">
    <source>
        <dbReference type="ARBA" id="ARBA00022741"/>
    </source>
</evidence>
<feature type="domain" description="HMA" evidence="18">
    <location>
        <begin position="84"/>
        <end position="150"/>
    </location>
</feature>
<dbReference type="FunFam" id="3.30.70.100:FF:000005">
    <property type="entry name" value="Copper-exporting P-type ATPase A"/>
    <property type="match status" value="1"/>
</dbReference>
<feature type="compositionally biased region" description="Basic and acidic residues" evidence="16">
    <location>
        <begin position="1631"/>
        <end position="1661"/>
    </location>
</feature>
<dbReference type="PANTHER" id="PTHR43520:SF8">
    <property type="entry name" value="P-TYPE CU(+) TRANSPORTER"/>
    <property type="match status" value="1"/>
</dbReference>
<name>A0A5A8D945_CAFRO</name>
<dbReference type="Pfam" id="PF02010">
    <property type="entry name" value="REJ"/>
    <property type="match status" value="1"/>
</dbReference>
<sequence>MASSGRLEFRIEGMTCTSCSSAVQGAMMTVDGVTGADISVMAGKAVVKFDSARPVDAEAVVRAVEDAGFEAQPLKAKPARAARTEARLSVEGMTCASCSGSVQQALEAIDGVLDAKVALLSHEAKVVFDPTVTTAAALAEAISDIGYDASVKSETKVASGAVRKDLSAPVQLRVLRGADAAAVLAAVRALPGVGEAELSAKGALVARRGAEKGAWLRQRHVRDAIVSAGGTPRPPRSGAGPSSSTGSGADGAGDNDDDEDDDEDDAHDSSASRDQTNAERTAKEIAHWRFNLILALIPTIPITFFTLVLGQIIPGSIPALDAHVVPGLMLRMLLAWVLATPLQFVVGWPFMYHAWLRLRGGCTMGMDFLIAIGTLTAYLYSVVELSIAIASGGEHKAADFFDAGALILTFVVLGKYLESAAKGRTASALTSLLMLQPDEAAVLEPAGAAASAETAAAAAAAEQAEAESGGPVDAAQVELSTVHATKPPAAAGEGRPRADEEDGGDEEDAEASAEAVAMGVFSASRHPGLVVRTVAVSELEEGDVVRVAPGARVPVDGVVLAGRSVADESAMTGESMPVRKHPGSEALAATVNTGSGALLVRATRVGADTAIANIVKLVEDAQLSQAPVQAIADRISSVFAPSVLVVAAISAAAWAIALAAGGVPADWVPASLGDVAFCLRFGLSVVVIACPCALGLATPTAVMVGTGVGARLGVLIKGGEPLELLHGVDTIVFDKTGTLTVGKPRVVSVSMLGDQKPASEGAGAGCCAGKPTSSLTPVAAQGGAGASDASATSCCSGGSTAVKAPASTAAASSRVQARRMLALAAAAERGSDHPLARAIVSGAVDVLGEAEASLGADRFNEEAGHGVSATVEGSAVLVGTRRWMARHGMVLTASAEEETAAMEVLGRTAVLVAIDGAVAGVIALADEIKPDARDTVKRLQAMGVAVRMLTGDNRRAAATVARELGIPTDLVQAEALPSGKIATVEALLDEGRQVAMVGDGINDAPALAKATVGVAIGAGTQVAMDAADVVLVRSELADIVTAVDLSRVTFRRIWINYFFAFIYNTLGIPVAAGALYPALRVALPPELAALAMALSSVCVVLSSLALRRYKPPRVGAQGSSAQAHLADDHADPDPELEHHPVGHGLADDHADLDPELEHHPVEHRLADDHADDHIDGHADDHAVLDPELECHLVEHRHADLLADDLIDELADDHADPDPELEHHPVEHRLADDHADLDPELEHHPVEHRLADDHADPDPELEHHPVEHGLADDHADDHIDGHADDHADDHIDGHADDHANLDPELECHLVEHRHADLLADDLIDELADDHADPDPELEHHPVEHRHADDHADPDPELEHHPVEHRHADDHAVSDPELEHHPVEHGLVDDHIDGHADDHADDHIDGHADDHTDLDPELECHLVEHRHADLLADDLIDELADDHADPDPEPEHHPVEHRHADDHADPDPELEHHPVEHRLADDHAVSDPELEHHPVEHGLVDDLIDELADDHAVPDPELEHHPVEHGLVDDLIDELADDHADPDPELEHHPVEHRLADDHADPDPELEHHPVEHRLADDHADDHIDGHADDHADDHIDGHADDHADLDPELECHLVEHRHADLLADDLIDELADDHADPDPEPEHHPVEHRHADDHADPDPELEHHPVEHRLADDHAVSDPELEHHPVEHRLADDLANLDPELECHLVGHLLADGHADEHALSLRNASGAAIASVTLDASNWDTGVTVTVVIGDDDIDMGASFGVTVAHVLESADPRFTGEAAVQTGVSITVADNDQAGVTMQLVDGASAPVTSLELTEDSASSTGFIRVALATVPSVPQASITVRLTASADIFLRTVSGAASVFPTISVTFIPGQRSIDVAIANPSNNVDEPDVPSVQVSLTLGGLGVVVRAAEYASLADVELSQTLSLVDDDAFAVLAAFGSAANIGATSGPGADATFKLGSTVDESPAYTSAFGAEVSEGASDATGVARLYVKLQAAPPAGQSVLVRPSSVLAFAAVDDFVALRRGTSEFSSSDPAGTFEMVRVQLSVDPEFSTAESYIGAAAGTVAAIVKRNDDDRNAVAMLGLDGSPLPAADSESPVAASLTEGTFDSATEVLVALSSRPMGDQGVTVSLSALSPRVVAQPSTVTLTADNWQTGEPVRIEVVDDSLAQPAKDTVIVVAAASSGDGFEGYSEASTTVAVYDDDSALPMIGGAMPGHVLSTPLHEGASSTLSLSLGAAFPDSSPVLVLVTAPAFNGGVAATVSPLTASLTFTAAGAAGAQDIDVTVPDDQVAGDGSAQVCVSIVASEAAAYAAVTEQQCFTAVVRDDSDVAGLSAAAVDDTFASATAAVAGNILAGGSLVATETIPGLLSVRLTSMPRGVVSLSLAVRSATESVVGGDPVAIAESGIALSPDSVTFTTNNWDTQLNVEVSSTADGVVGAVRSAQIAASVAAPQDPEYDSLPELSALLRVDDVDKLESSAPVVRAVSGQAATLVDAASGVVTVVAAEGSSVVVGVRLAARPMIGMEVVLTASNTETDTVSHSLPAAGLVFGRDSWLTEQTFTVTVANDDVARDYVAALVVTATARGVGSGANVDVSDLWTTSQTAVNLAVENDDDAEIVISSLAAPAVSVPVGGSLELSILAGSKPTGDVTVTLVKGPDTGCDAVSISPATVTFTTTDGPAAAAKVVTVTPSGTTAATCGINALVTASDASEFAVGSAARLGSTAGPSTSATGITVSVISAGLTTSASTIRLTEGGAAGSYTVGLVSSDVGGSVALTATPSSGVGLASPYANLVLTGDASFALSSAALTRAVQFAAANDDRAFALRVVTVSHAFTPEGAAASTMEVTVLAEDFEDAPGVFVTAADGASSVVVDELASGATASLSVRLGSMPGAAVTVSLVELVGAQEATGADAALSFSPASVVIQPADWNTAVSVTVSGAGSDAALGDRARTIAVRTTSTDDSYALDGVESTTPRAATTQLADGSIIRNVRSLPRIAATVRDTDVAAVHFAAAAPAPTPLKESAAASASAPGHSAVLGSVSLSAKPRGNVVIDVTGDASVTASPAKLTFTAANWNMPQDVSAFAKDDKFAQGTHTGRLSMSVNAQQTADRGFLASLTLPSPSIAVEDDDMPSVALVSATGSAQQIAEGASEPASFSVSTGAAPFVTGSAGSGAGSVTLQLEVSSGYCASVDDGVLAGSEADAQAAFRLAADFTSACFDVTDCVSTTGATTQCVAGLLPHPTIAVRSRDGFSSVPGSTITFSEADGMTEVPRVVTVSVADDSVAVGGVFAFRLRAVVDALQSNDAGYQALVTGSDAEAAFSATDNDVIGLVSRIANSEAAPGTPMMLAEAEFGESDAEGAFFVELSSQPRAAVLCSVAAPADQLTVFPDVLAFDERSWEDAMLIEVSAVDDEIAEARPHAANVTLACESADPAYDGLTAALRVSIMDNDEAGVLLEREEPISVGTGSAEQSVFIRAVDPASDVWTTEACIAVCQNSINACPRDVCNVFSYPKASAPFLVAVEGGATDVVAVSLTSEPTAPVTVRVPSVMQVITGTVVADACVAGPAGSGQSGVSQAQLESSGPHAVTGGDGTFIAELTFTAENWFEPQVVIVGARDDRLDEAGDEHRVSAQLVLVSEDVAYGSMATVPLLEVSIREDAFTAPPVLSSAKFDNELTSLTLTFDRDTNAGGSAEGAFACSELLSPVAALADTATQCSVPAIAARRSAVATLFGAGSSCQWQSRRQLQVRFGRAPTVLPGHSIALVPGKVKASSAARLSSAGVVNVTAAANGILPVADIGPGSRTIGRCDKLTVSVREAGGGNRPLACQWSIVSVVNTATRQTSTAAVHAAGLKTVLDARNAGDSAVSCATIAFANASAITDGYTVTLEVTVTNFNGGSATTQSAIVKQGIAAPSLVAPSSVSVLRSAEQFIDVRAFAPRCSGEAELSAEARAMRFFFFDASASPMATDVPSQLLGGGSLFTSFDASADAATQSGGRLVAPPGASARQFDTSPLPFIVVPGKALTPGLKYTVRVFAQLISNPAAVASADIEVAPQLDALRSSIAGGSFKQAPVDVALTLDASASSDPSALSGVAATFSWSCQPDSAANSAAGLAAVADCGPAGTTVGAATVGAVTLPALSLSAGYTYRFTVTYTKGSRSSVSTQTVQAVSGAGPEVLVQEPETIDFAGILGGQLSVVSEQDSVFLDAVVSSLDEGSLELQWTQAGGPPLPAGAFTDPDMADELFASSPLSSTLIVRGDTLLPSSTYEFCVTATDATGSRKACTSFMTAPEPAGGYVEVEAADASAATAFSPYVVSTGGWGASNIESFTFYILSRATAPADVAASWLSEDETSAFAQAVKSLEGASVFAEVPASTSSLTTQVMPAGDVVIIVEVETSFFTRGYAWTSLTVGAYTGTQADLLASMQNLAGDGDYRQTLAGAGAVSSVTGGASAPSLRVLAQLTEGKSSPALRASSRRSLRAAARALETTQSVAASIRALLDRALQQGQSATLSSDLTSLAADVTRALDLASSQQQVSAMSPTDARVYLTRVNTTLSIFASTTSANAPAVTVLDVMARASARLVAAVPAAQADYRVALEALYRGYLWHLSDTATAKPVGALSFTSSFAARARASAVGAAKNILQLGNVTRVAGAVDRFGAAITSSIVGRLSVTGSARLASLSTGAIVDAAGSQAIGALVTGVDTAHPMFANASAWATADARFSGLPAAGTSSEAQDADAARRLSIAGQVTLPASAALPAVSGRASGLAFSSLLVDRLDRMVEPLGALVLVSGSSAAVATAAISGGDASADTAANKTRFAAVYESDVPVACASLATMARGTASFTLAGSASATISSSVVSAQRTAALFVSNATAAAAGRLSSGATLSAPTTAAVSAGSVTVAGAFASTSSAATRAGAATPFLAALGQPLVPASGSSTCRVESFLRTVRPGQAMSVALDTAAGLRLRSATNAASAAVVVAPAQPALLEGAQVAEADSAALSGVVAAAATSARVGLELTAQPRGAVTLTLASNTGNGLCVGSTSGLLEFSAALVGVDAAMAAAADAGQSLPAAVPEAMRGKRAVDAATSVAGVAAASPVTYWPQAYPCSTNADCGEGYVCDAGIGMSSTRFVNRATGSDVDAGSSIVVGGASGAAFTGSNGVGVAMTAAQDSVAELMLAPPTLSAAIEARLNAASATRAGLTAALRRVLGATVGAEIVDSIAVAAANPTLATASDEALKLAFSTPTNKTRISLAAKAVAARLSVGASSVALNAALKAAQDAPVASNSQSRRRIALVPVSVRAASADDLRYDATGRCAVASTDGRSCQRTLPKAGRGSWSFGMLAVDDDAIRVSITPTAGAEGAFNSSMARVNGIKEGTASLSFRVEVRNRVRMPRGTIRVQLAALPYVNDASASPLSCANAVADFGSEDTVASKTVTCTVVDDNVARGTRVPARVTATISLPSITSAADHTAALTALVPPPLAADHAGVAPTYSAATPWVRTMTAFVEDNDASGLKLFAVSPTPATSQRTGLAAGITKEAALSTSTGSLSFSVGLLSRPSAPVTLRVRLTSGMAADSNAVSASAKAALSAVVNVTVQPAQFATGGVVRINAGTLTASQTEAVFAATVEAVSTDAAYNGLVLAGPVLVSITDPAAAALQVTAQSTSVSEGFTATVATVRLSVSPGSATVVVRPAVLLPAWARNNSAAAALFIPTSPAPLSVATAELVFTSANWNVAQNVRVTAANVDSPLPFPEQPFAVSLPITVSSTAGPFKANGTVYYTNALPVSFSQSETAAITYTDVTARFAAGATGAEAGPALTIPTGQPAPALTLTEDNSYSGAAFDRIASVFGAAVAQGIGAASFRVIEASVASKPAAAFTLRLGAASPTTTLLSSGAAELFAKEAALPSDVTVTGTTGAAFRFKPTNFASAKPLFLVRAANRVDHAAADLSGSLRFSVDASSASDDLAFRNAATVGTVSVSVTDDDVAGVTVTRTGRTEAVGSSPAASANFSIVLDSQPQAPVTVGLVFTGLPAECASAACTSVAAIGSTSSSVVAIDGSLAAVFSAASWSTASTVQVTLTPNGQALMADRGLTTFSARFVVSAAGDASYSALRTSTLATGVSTTALDVAALEAVSLAVTSVRDLERNGGRDGAIRVALPSGIAIGKIVAVDVDIDVTSTVGSVSRPAGGFGLRVAGGTATVAGRPAMSAAATAGKLYSVVAPVGDGSSRVRYTLVMGGAAESVVLEVFAVDPSASVEDVVSGLRVNASVSATLTTSSRYSSAATAKAASVTNIAASLSVVAPSPSPSATPSPTASASAPSTSSPTASASPSTSPTASFNAFTVSHTFPLGFYNSDDNVNPHAIGHIVPVKLAVGIRVR</sequence>
<dbReference type="InterPro" id="IPR006122">
    <property type="entry name" value="HMA_Cu_ion-bd"/>
</dbReference>
<dbReference type="InterPro" id="IPR002859">
    <property type="entry name" value="PKD/REJ-like"/>
</dbReference>
<feature type="compositionally biased region" description="Basic and acidic residues" evidence="16">
    <location>
        <begin position="267"/>
        <end position="278"/>
    </location>
</feature>
<evidence type="ECO:0000256" key="5">
    <source>
        <dbReference type="ARBA" id="ARBA00022692"/>
    </source>
</evidence>
<keyword evidence="9" id="KW-0406">Ion transport</keyword>
<feature type="region of interest" description="Disordered" evidence="16">
    <location>
        <begin position="6288"/>
        <end position="6318"/>
    </location>
</feature>
<evidence type="ECO:0000256" key="3">
    <source>
        <dbReference type="ARBA" id="ARBA00012517"/>
    </source>
</evidence>
<evidence type="ECO:0000256" key="14">
    <source>
        <dbReference type="ARBA" id="ARBA00023008"/>
    </source>
</evidence>
<keyword evidence="10" id="KW-0067">ATP-binding</keyword>
<evidence type="ECO:0000256" key="16">
    <source>
        <dbReference type="SAM" id="MobiDB-lite"/>
    </source>
</evidence>
<feature type="compositionally biased region" description="Low complexity" evidence="16">
    <location>
        <begin position="227"/>
        <end position="247"/>
    </location>
</feature>
<dbReference type="GO" id="GO:0012505">
    <property type="term" value="C:endomembrane system"/>
    <property type="evidence" value="ECO:0007669"/>
    <property type="project" value="UniProtKB-SubCell"/>
</dbReference>
<organism evidence="19 20">
    <name type="scientific">Cafeteria roenbergensis</name>
    <name type="common">Marine flagellate</name>
    <dbReference type="NCBI Taxonomy" id="33653"/>
    <lineage>
        <taxon>Eukaryota</taxon>
        <taxon>Sar</taxon>
        <taxon>Stramenopiles</taxon>
        <taxon>Bigyra</taxon>
        <taxon>Opalozoa</taxon>
        <taxon>Bicosoecida</taxon>
        <taxon>Cafeteriaceae</taxon>
        <taxon>Cafeteria</taxon>
    </lineage>
</organism>
<dbReference type="CDD" id="cd00371">
    <property type="entry name" value="HMA"/>
    <property type="match status" value="2"/>
</dbReference>
<evidence type="ECO:0000256" key="4">
    <source>
        <dbReference type="ARBA" id="ARBA00022448"/>
    </source>
</evidence>
<feature type="compositionally biased region" description="Low complexity" evidence="16">
    <location>
        <begin position="6297"/>
        <end position="6318"/>
    </location>
</feature>
<dbReference type="Pfam" id="PF00403">
    <property type="entry name" value="HMA"/>
    <property type="match status" value="2"/>
</dbReference>
<feature type="transmembrane region" description="Helical" evidence="17">
    <location>
        <begin position="638"/>
        <end position="661"/>
    </location>
</feature>
<dbReference type="GO" id="GO:0005507">
    <property type="term" value="F:copper ion binding"/>
    <property type="evidence" value="ECO:0007669"/>
    <property type="project" value="InterPro"/>
</dbReference>
<dbReference type="InterPro" id="IPR001757">
    <property type="entry name" value="P_typ_ATPase"/>
</dbReference>
<dbReference type="InterPro" id="IPR006121">
    <property type="entry name" value="HMA_dom"/>
</dbReference>
<dbReference type="GO" id="GO:0005524">
    <property type="term" value="F:ATP binding"/>
    <property type="evidence" value="ECO:0007669"/>
    <property type="project" value="UniProtKB-KW"/>
</dbReference>
<dbReference type="SUPFAM" id="SSF81653">
    <property type="entry name" value="Calcium ATPase, transduction domain A"/>
    <property type="match status" value="1"/>
</dbReference>
<dbReference type="Gene3D" id="3.30.70.100">
    <property type="match status" value="2"/>
</dbReference>
<evidence type="ECO:0000259" key="18">
    <source>
        <dbReference type="PROSITE" id="PS50846"/>
    </source>
</evidence>
<dbReference type="PRINTS" id="PR00119">
    <property type="entry name" value="CATATPASE"/>
</dbReference>
<keyword evidence="11" id="KW-0460">Magnesium</keyword>
<evidence type="ECO:0000256" key="12">
    <source>
        <dbReference type="ARBA" id="ARBA00022967"/>
    </source>
</evidence>
<dbReference type="GO" id="GO:0043682">
    <property type="term" value="F:P-type divalent copper transporter activity"/>
    <property type="evidence" value="ECO:0007669"/>
    <property type="project" value="TreeGrafter"/>
</dbReference>
<protein>
    <recommendedName>
        <fullName evidence="3">P-type Cu(+) transporter</fullName>
        <ecNumber evidence="3">7.2.2.8</ecNumber>
    </recommendedName>
</protein>
<dbReference type="SUPFAM" id="SSF56784">
    <property type="entry name" value="HAD-like"/>
    <property type="match status" value="1"/>
</dbReference>
<evidence type="ECO:0000256" key="13">
    <source>
        <dbReference type="ARBA" id="ARBA00022989"/>
    </source>
</evidence>
<feature type="compositionally biased region" description="Basic and acidic residues" evidence="16">
    <location>
        <begin position="1439"/>
        <end position="1469"/>
    </location>
</feature>
<evidence type="ECO:0000256" key="7">
    <source>
        <dbReference type="ARBA" id="ARBA00022737"/>
    </source>
</evidence>
<dbReference type="SFLD" id="SFLDS00003">
    <property type="entry name" value="Haloacid_Dehalogenase"/>
    <property type="match status" value="1"/>
</dbReference>
<evidence type="ECO:0000313" key="19">
    <source>
        <dbReference type="EMBL" id="KAA0160850.1"/>
    </source>
</evidence>
<comment type="caution">
    <text evidence="19">The sequence shown here is derived from an EMBL/GenBank/DDBJ whole genome shotgun (WGS) entry which is preliminary data.</text>
</comment>
<dbReference type="InterPro" id="IPR017969">
    <property type="entry name" value="Heavy-metal-associated_CS"/>
</dbReference>
<reference evidence="19 20" key="1">
    <citation type="submission" date="2019-07" db="EMBL/GenBank/DDBJ databases">
        <title>Genomes of Cafeteria roenbergensis.</title>
        <authorList>
            <person name="Fischer M.G."/>
            <person name="Hackl T."/>
            <person name="Roman M."/>
        </authorList>
    </citation>
    <scope>NUCLEOTIDE SEQUENCE [LARGE SCALE GENOMIC DNA]</scope>
    <source>
        <strain evidence="19 20">Cflag</strain>
    </source>
</reference>
<dbReference type="EMBL" id="VLTM01000040">
    <property type="protein sequence ID" value="KAA0160850.1"/>
    <property type="molecule type" value="Genomic_DNA"/>
</dbReference>
<dbReference type="PRINTS" id="PR00120">
    <property type="entry name" value="HATPASE"/>
</dbReference>
<feature type="region of interest" description="Disordered" evidence="16">
    <location>
        <begin position="1630"/>
        <end position="1661"/>
    </location>
</feature>
<feature type="transmembrane region" description="Helical" evidence="17">
    <location>
        <begin position="368"/>
        <end position="391"/>
    </location>
</feature>
<keyword evidence="14" id="KW-0186">Copper</keyword>
<comment type="subcellular location">
    <subcellularLocation>
        <location evidence="1">Endomembrane system</location>
        <topology evidence="1">Multi-pass membrane protein</topology>
    </subcellularLocation>
</comment>
<feature type="transmembrane region" description="Helical" evidence="17">
    <location>
        <begin position="397"/>
        <end position="417"/>
    </location>
</feature>
<keyword evidence="6" id="KW-0479">Metal-binding</keyword>
<keyword evidence="12" id="KW-1278">Translocase</keyword>
<dbReference type="FunFam" id="3.30.70.100:FF:000001">
    <property type="entry name" value="ATPase copper transporting beta"/>
    <property type="match status" value="1"/>
</dbReference>
<feature type="compositionally biased region" description="Basic and acidic residues" evidence="16">
    <location>
        <begin position="1125"/>
        <end position="1152"/>
    </location>
</feature>
<evidence type="ECO:0000256" key="1">
    <source>
        <dbReference type="ARBA" id="ARBA00004127"/>
    </source>
</evidence>
<keyword evidence="4" id="KW-0813">Transport</keyword>
<feature type="transmembrane region" description="Helical" evidence="17">
    <location>
        <begin position="1054"/>
        <end position="1075"/>
    </location>
</feature>
<keyword evidence="5 17" id="KW-0812">Transmembrane</keyword>
<dbReference type="GO" id="GO:0140581">
    <property type="term" value="F:P-type monovalent copper transporter activity"/>
    <property type="evidence" value="ECO:0007669"/>
    <property type="project" value="UniProtKB-EC"/>
</dbReference>
<gene>
    <name evidence="19" type="ORF">FNF31_04108</name>
</gene>
<feature type="region of interest" description="Disordered" evidence="16">
    <location>
        <begin position="1326"/>
        <end position="1369"/>
    </location>
</feature>
<evidence type="ECO:0000256" key="9">
    <source>
        <dbReference type="ARBA" id="ARBA00022796"/>
    </source>
</evidence>
<dbReference type="Pfam" id="PF00702">
    <property type="entry name" value="Hydrolase"/>
    <property type="match status" value="1"/>
</dbReference>
<keyword evidence="13 17" id="KW-1133">Transmembrane helix</keyword>
<evidence type="ECO:0000256" key="6">
    <source>
        <dbReference type="ARBA" id="ARBA00022723"/>
    </source>
</evidence>
<feature type="region of interest" description="Disordered" evidence="16">
    <location>
        <begin position="225"/>
        <end position="278"/>
    </location>
</feature>
<evidence type="ECO:0000256" key="17">
    <source>
        <dbReference type="SAM" id="Phobius"/>
    </source>
</evidence>
<dbReference type="SFLD" id="SFLDG00002">
    <property type="entry name" value="C1.7:_P-type_atpase_like"/>
    <property type="match status" value="1"/>
</dbReference>
<dbReference type="InterPro" id="IPR059000">
    <property type="entry name" value="ATPase_P-type_domA"/>
</dbReference>
<feature type="compositionally biased region" description="Basic and acidic residues" evidence="16">
    <location>
        <begin position="1327"/>
        <end position="1369"/>
    </location>
</feature>
<feature type="region of interest" description="Disordered" evidence="16">
    <location>
        <begin position="1250"/>
        <end position="1297"/>
    </location>
</feature>
<evidence type="ECO:0000313" key="20">
    <source>
        <dbReference type="Proteomes" id="UP000325113"/>
    </source>
</evidence>
<feature type="region of interest" description="Disordered" evidence="16">
    <location>
        <begin position="1115"/>
        <end position="1152"/>
    </location>
</feature>
<dbReference type="GO" id="GO:0016020">
    <property type="term" value="C:membrane"/>
    <property type="evidence" value="ECO:0007669"/>
    <property type="project" value="InterPro"/>
</dbReference>
<dbReference type="InterPro" id="IPR018303">
    <property type="entry name" value="ATPase_P-typ_P_site"/>
</dbReference>
<dbReference type="NCBIfam" id="TIGR00003">
    <property type="entry name" value="copper ion binding protein"/>
    <property type="match status" value="2"/>
</dbReference>
<dbReference type="PROSITE" id="PS01047">
    <property type="entry name" value="HMA_1"/>
    <property type="match status" value="1"/>
</dbReference>
<dbReference type="InterPro" id="IPR008250">
    <property type="entry name" value="ATPase_P-typ_transduc_dom_A_sf"/>
</dbReference>
<dbReference type="InterPro" id="IPR036412">
    <property type="entry name" value="HAD-like_sf"/>
</dbReference>
<feature type="transmembrane region" description="Helical" evidence="17">
    <location>
        <begin position="333"/>
        <end position="356"/>
    </location>
</feature>
<dbReference type="Gene3D" id="3.40.50.1000">
    <property type="entry name" value="HAD superfamily/HAD-like"/>
    <property type="match status" value="2"/>
</dbReference>
<dbReference type="FunFam" id="2.70.150.10:FF:000002">
    <property type="entry name" value="Copper-transporting ATPase 1, putative"/>
    <property type="match status" value="1"/>
</dbReference>
<feature type="compositionally biased region" description="Acidic residues" evidence="16">
    <location>
        <begin position="499"/>
        <end position="511"/>
    </location>
</feature>
<feature type="transmembrane region" description="Helical" evidence="17">
    <location>
        <begin position="290"/>
        <end position="313"/>
    </location>
</feature>
<dbReference type="Gene3D" id="2.70.150.10">
    <property type="entry name" value="Calcium-transporting ATPase, cytoplasmic transduction domain A"/>
    <property type="match status" value="1"/>
</dbReference>
<evidence type="ECO:0000256" key="2">
    <source>
        <dbReference type="ARBA" id="ARBA00006024"/>
    </source>
</evidence>
<accession>A0A5A8D945</accession>
<dbReference type="InterPro" id="IPR036163">
    <property type="entry name" value="HMA_dom_sf"/>
</dbReference>
<feature type="region of interest" description="Disordered" evidence="16">
    <location>
        <begin position="1386"/>
        <end position="1409"/>
    </location>
</feature>
<feature type="region of interest" description="Disordered" evidence="16">
    <location>
        <begin position="1578"/>
        <end position="1601"/>
    </location>
</feature>
<keyword evidence="9" id="KW-0187">Copper transport</keyword>
<feature type="compositionally biased region" description="Acidic residues" evidence="16">
    <location>
        <begin position="253"/>
        <end position="266"/>
    </location>
</feature>
<evidence type="ECO:0000256" key="11">
    <source>
        <dbReference type="ARBA" id="ARBA00022842"/>
    </source>
</evidence>
<dbReference type="Pfam" id="PF00122">
    <property type="entry name" value="E1-E2_ATPase"/>
    <property type="match status" value="1"/>
</dbReference>
<dbReference type="CDD" id="cd02094">
    <property type="entry name" value="P-type_ATPase_Cu-like"/>
    <property type="match status" value="1"/>
</dbReference>
<dbReference type="PROSITE" id="PS00154">
    <property type="entry name" value="ATPASE_E1_E2"/>
    <property type="match status" value="1"/>
</dbReference>
<dbReference type="PROSITE" id="PS50846">
    <property type="entry name" value="HMA_2"/>
    <property type="match status" value="2"/>
</dbReference>
<keyword evidence="7" id="KW-0677">Repeat</keyword>